<reference evidence="2" key="1">
    <citation type="submission" date="2017-04" db="EMBL/GenBank/DDBJ databases">
        <title>Genome evolution of the luminous symbionts of deep sea anglerfish.</title>
        <authorList>
            <person name="Hendry T.A."/>
        </authorList>
    </citation>
    <scope>NUCLEOTIDE SEQUENCE [LARGE SCALE GENOMIC DNA]</scope>
</reference>
<dbReference type="EMBL" id="NBYY01000034">
    <property type="protein sequence ID" value="PCS21464.1"/>
    <property type="molecule type" value="Genomic_DNA"/>
</dbReference>
<dbReference type="RefSeq" id="WP_223824864.1">
    <property type="nucleotide sequence ID" value="NZ_CAWNJE010000022.1"/>
</dbReference>
<accession>A0A2A5SZX6</accession>
<evidence type="ECO:0000313" key="2">
    <source>
        <dbReference type="Proteomes" id="UP000219020"/>
    </source>
</evidence>
<gene>
    <name evidence="1" type="ORF">BTN49_3004</name>
</gene>
<sequence length="49" mass="5662">MKTSIQIVLAVFEQRSSPLKKVTQKGCIPYFDTQMLVITNAIRNDDYQQ</sequence>
<dbReference type="AlphaFoldDB" id="A0A2A5SZX6"/>
<comment type="caution">
    <text evidence="1">The sequence shown here is derived from an EMBL/GenBank/DDBJ whole genome shotgun (WGS) entry which is preliminary data.</text>
</comment>
<organism evidence="1 2">
    <name type="scientific">Candidatus Enterovibrio escicola</name>
    <dbReference type="NCBI Taxonomy" id="1927127"/>
    <lineage>
        <taxon>Bacteria</taxon>
        <taxon>Pseudomonadati</taxon>
        <taxon>Pseudomonadota</taxon>
        <taxon>Gammaproteobacteria</taxon>
        <taxon>Vibrionales</taxon>
        <taxon>Vibrionaceae</taxon>
        <taxon>Enterovibrio</taxon>
    </lineage>
</organism>
<proteinExistence type="predicted"/>
<keyword evidence="2" id="KW-1185">Reference proteome</keyword>
<evidence type="ECO:0000313" key="1">
    <source>
        <dbReference type="EMBL" id="PCS21464.1"/>
    </source>
</evidence>
<protein>
    <submittedName>
        <fullName evidence="1">Uncharacterized protein</fullName>
    </submittedName>
</protein>
<dbReference type="Proteomes" id="UP000219020">
    <property type="component" value="Unassembled WGS sequence"/>
</dbReference>
<name>A0A2A5SZX6_9GAMM</name>